<proteinExistence type="predicted"/>
<accession>A0A8J4BME5</accession>
<organism evidence="1 2">
    <name type="scientific">Volvox africanus</name>
    <dbReference type="NCBI Taxonomy" id="51714"/>
    <lineage>
        <taxon>Eukaryota</taxon>
        <taxon>Viridiplantae</taxon>
        <taxon>Chlorophyta</taxon>
        <taxon>core chlorophytes</taxon>
        <taxon>Chlorophyceae</taxon>
        <taxon>CS clade</taxon>
        <taxon>Chlamydomonadales</taxon>
        <taxon>Volvocaceae</taxon>
        <taxon>Volvox</taxon>
    </lineage>
</organism>
<protein>
    <submittedName>
        <fullName evidence="1">Uncharacterized protein</fullName>
    </submittedName>
</protein>
<comment type="caution">
    <text evidence="1">The sequence shown here is derived from an EMBL/GenBank/DDBJ whole genome shotgun (WGS) entry which is preliminary data.</text>
</comment>
<dbReference type="EMBL" id="BNCO01000046">
    <property type="protein sequence ID" value="GIL61613.1"/>
    <property type="molecule type" value="Genomic_DNA"/>
</dbReference>
<gene>
    <name evidence="1" type="ORF">Vafri_16035</name>
</gene>
<dbReference type="AlphaFoldDB" id="A0A8J4BME5"/>
<name>A0A8J4BME5_9CHLO</name>
<feature type="non-terminal residue" evidence="1">
    <location>
        <position position="1"/>
    </location>
</feature>
<evidence type="ECO:0000313" key="2">
    <source>
        <dbReference type="Proteomes" id="UP000747399"/>
    </source>
</evidence>
<sequence>MKATVDRRLRGVQTDLQFILDSGLLYRRATNGAFPIHILSKGAAIIRSKGVKQKLEFARQRRELYLPYSPALTALSQPGWELPPLGLLLRLGASESYRAAGNDIVRYREIYARNQFERGYQSARPVTEAARQRYGIRSEAPGCDMPIPRCIANRPVAGDAIGTEV</sequence>
<dbReference type="Proteomes" id="UP000747399">
    <property type="component" value="Unassembled WGS sequence"/>
</dbReference>
<reference evidence="1" key="1">
    <citation type="journal article" date="2021" name="Proc. Natl. Acad. Sci. U.S.A.">
        <title>Three genomes in the algal genus Volvox reveal the fate of a haploid sex-determining region after a transition to homothallism.</title>
        <authorList>
            <person name="Yamamoto K."/>
            <person name="Hamaji T."/>
            <person name="Kawai-Toyooka H."/>
            <person name="Matsuzaki R."/>
            <person name="Takahashi F."/>
            <person name="Nishimura Y."/>
            <person name="Kawachi M."/>
            <person name="Noguchi H."/>
            <person name="Minakuchi Y."/>
            <person name="Umen J.G."/>
            <person name="Toyoda A."/>
            <person name="Nozaki H."/>
        </authorList>
    </citation>
    <scope>NUCLEOTIDE SEQUENCE</scope>
    <source>
        <strain evidence="1">NIES-3780</strain>
    </source>
</reference>
<evidence type="ECO:0000313" key="1">
    <source>
        <dbReference type="EMBL" id="GIL61613.1"/>
    </source>
</evidence>
<keyword evidence="2" id="KW-1185">Reference proteome</keyword>